<dbReference type="InterPro" id="IPR013547">
    <property type="entry name" value="P4H_N"/>
</dbReference>
<evidence type="ECO:0000256" key="11">
    <source>
        <dbReference type="ARBA" id="ARBA00023002"/>
    </source>
</evidence>
<gene>
    <name evidence="21" type="primary">LOC116956856</name>
</gene>
<sequence>MLRLLLLVLVVRPALTEVFTSIGHMSELLDTEADLLLSLDSYIAVQQRRLHSLRAWAESIQEVRRSATLDPEGFLGNPVNAYRLLKRLGQQWRALDDSAIMNPATEFLANVSAQRLRLPTEEDVTGAAKALMRLQDTYRLRTRDIADGNLPGAKFHDALSARDCYDLGRVAYTEGDYRHTQLWMRQALRMVRGTTWQKRRGAAGGGERRGAEDGEVEETPGGGSAVEGVEWLTGSAAVDEVDVLDHLSFVAFQQGETEEAYALTKQLLALDPSHERAQGNLDYFSRALSSKRKGDDESQLLTTGIRSDSSSSSSSPSSKRRRKDTMGGERLGDDEEEEEEAVEEEVEEEVDDGRSASYMKLCRGEGIKMTSRRRARLSCRLWDGRRNPRLLLRPLHLEEEWDRPLIVRYHGVVSDQEIHLIKELAKPRLQRATVHDPQTGELTVAHYRVSKSAWLRSEHHPLVQRLNERVADITGLNMDTAEELQVANYGMGGQYDPHFDFGRKEEPDAFKELGTGNRMATFLIYMSDVPAGGATVFPDVGAAIWPIKGTAVFWFNLLASGEGDYSTRHAACPVLVGSKWVSNKWIHERGQEFKRPCSLNQTE</sequence>
<evidence type="ECO:0000256" key="9">
    <source>
        <dbReference type="ARBA" id="ARBA00022896"/>
    </source>
</evidence>
<evidence type="ECO:0000256" key="17">
    <source>
        <dbReference type="SAM" id="MobiDB-lite"/>
    </source>
</evidence>
<keyword evidence="11" id="KW-0560">Oxidoreductase</keyword>
<evidence type="ECO:0000256" key="14">
    <source>
        <dbReference type="ARBA" id="ARBA00040709"/>
    </source>
</evidence>
<dbReference type="GO" id="GO:0031418">
    <property type="term" value="F:L-ascorbic acid binding"/>
    <property type="evidence" value="ECO:0007669"/>
    <property type="project" value="UniProtKB-KW"/>
</dbReference>
<evidence type="ECO:0000313" key="21">
    <source>
        <dbReference type="RefSeq" id="XP_032834595.1"/>
    </source>
</evidence>
<feature type="domain" description="Fe2OG dioxygenase" evidence="19">
    <location>
        <begin position="480"/>
        <end position="588"/>
    </location>
</feature>
<feature type="region of interest" description="Disordered" evidence="17">
    <location>
        <begin position="292"/>
        <end position="354"/>
    </location>
</feature>
<dbReference type="PROSITE" id="PS51471">
    <property type="entry name" value="FE2OG_OXY"/>
    <property type="match status" value="1"/>
</dbReference>
<dbReference type="FunFam" id="2.60.120.620:FF:000001">
    <property type="entry name" value="Prolyl 4-hydroxylase subunit alpha 2"/>
    <property type="match status" value="1"/>
</dbReference>
<dbReference type="InterPro" id="IPR059068">
    <property type="entry name" value="TPR_P4H"/>
</dbReference>
<proteinExistence type="inferred from homology"/>
<comment type="similarity">
    <text evidence="4">Belongs to the P4HA family.</text>
</comment>
<name>A0AAJ7UDY3_PETMA</name>
<dbReference type="InterPro" id="IPR045054">
    <property type="entry name" value="P4HA-like"/>
</dbReference>
<evidence type="ECO:0000256" key="4">
    <source>
        <dbReference type="ARBA" id="ARBA00006511"/>
    </source>
</evidence>
<evidence type="ECO:0000256" key="10">
    <source>
        <dbReference type="ARBA" id="ARBA00022964"/>
    </source>
</evidence>
<dbReference type="InterPro" id="IPR005123">
    <property type="entry name" value="Oxoglu/Fe-dep_dioxygenase_dom"/>
</dbReference>
<evidence type="ECO:0000256" key="2">
    <source>
        <dbReference type="ARBA" id="ARBA00002035"/>
    </source>
</evidence>
<dbReference type="Gene3D" id="6.10.140.1460">
    <property type="match status" value="1"/>
</dbReference>
<dbReference type="GO" id="GO:0005788">
    <property type="term" value="C:endoplasmic reticulum lumen"/>
    <property type="evidence" value="ECO:0007669"/>
    <property type="project" value="UniProtKB-SubCell"/>
</dbReference>
<keyword evidence="10" id="KW-0223">Dioxygenase</keyword>
<feature type="signal peptide" evidence="18">
    <location>
        <begin position="1"/>
        <end position="16"/>
    </location>
</feature>
<protein>
    <recommendedName>
        <fullName evidence="14">Prolyl 4-hydroxylase subunit alpha-1</fullName>
        <ecNumber evidence="5">1.14.11.2</ecNumber>
    </recommendedName>
    <alternativeName>
        <fullName evidence="15">Procollagen-proline,2-oxoglutarate-4-dioxygenase subunit alpha-1</fullName>
    </alternativeName>
</protein>
<dbReference type="Pfam" id="PF08336">
    <property type="entry name" value="P4Ha_N"/>
    <property type="match status" value="1"/>
</dbReference>
<dbReference type="SMART" id="SM00702">
    <property type="entry name" value="P4Hc"/>
    <property type="match status" value="1"/>
</dbReference>
<keyword evidence="7 16" id="KW-0802">TPR repeat</keyword>
<evidence type="ECO:0000256" key="12">
    <source>
        <dbReference type="ARBA" id="ARBA00023004"/>
    </source>
</evidence>
<feature type="region of interest" description="Disordered" evidence="17">
    <location>
        <begin position="198"/>
        <end position="225"/>
    </location>
</feature>
<evidence type="ECO:0000256" key="18">
    <source>
        <dbReference type="SAM" id="SignalP"/>
    </source>
</evidence>
<dbReference type="InterPro" id="IPR011990">
    <property type="entry name" value="TPR-like_helical_dom_sf"/>
</dbReference>
<evidence type="ECO:0000256" key="16">
    <source>
        <dbReference type="PROSITE-ProRule" id="PRU00339"/>
    </source>
</evidence>
<dbReference type="PROSITE" id="PS50005">
    <property type="entry name" value="TPR"/>
    <property type="match status" value="1"/>
</dbReference>
<keyword evidence="12" id="KW-0408">Iron</keyword>
<reference evidence="21" key="1">
    <citation type="submission" date="2025-08" db="UniProtKB">
        <authorList>
            <consortium name="RefSeq"/>
        </authorList>
    </citation>
    <scope>IDENTIFICATION</scope>
    <source>
        <tissue evidence="21">Sperm</tissue>
    </source>
</reference>
<organism evidence="20 21">
    <name type="scientific">Petromyzon marinus</name>
    <name type="common">Sea lamprey</name>
    <dbReference type="NCBI Taxonomy" id="7757"/>
    <lineage>
        <taxon>Eukaryota</taxon>
        <taxon>Metazoa</taxon>
        <taxon>Chordata</taxon>
        <taxon>Craniata</taxon>
        <taxon>Vertebrata</taxon>
        <taxon>Cyclostomata</taxon>
        <taxon>Hyperoartia</taxon>
        <taxon>Petromyzontiformes</taxon>
        <taxon>Petromyzontidae</taxon>
        <taxon>Petromyzon</taxon>
    </lineage>
</organism>
<comment type="subcellular location">
    <subcellularLocation>
        <location evidence="3">Endoplasmic reticulum lumen</location>
    </subcellularLocation>
</comment>
<keyword evidence="20" id="KW-1185">Reference proteome</keyword>
<evidence type="ECO:0000256" key="8">
    <source>
        <dbReference type="ARBA" id="ARBA00022824"/>
    </source>
</evidence>
<evidence type="ECO:0000256" key="5">
    <source>
        <dbReference type="ARBA" id="ARBA00012269"/>
    </source>
</evidence>
<dbReference type="InterPro" id="IPR006620">
    <property type="entry name" value="Pro_4_hyd_alph"/>
</dbReference>
<keyword evidence="13" id="KW-0325">Glycoprotein</keyword>
<dbReference type="Gene3D" id="2.60.120.620">
    <property type="entry name" value="q2cbj1_9rhob like domain"/>
    <property type="match status" value="1"/>
</dbReference>
<keyword evidence="18" id="KW-0732">Signal</keyword>
<dbReference type="GO" id="GO:0004656">
    <property type="term" value="F:procollagen-proline 4-dioxygenase activity"/>
    <property type="evidence" value="ECO:0007669"/>
    <property type="project" value="UniProtKB-EC"/>
</dbReference>
<dbReference type="Proteomes" id="UP001318040">
    <property type="component" value="Chromosome 68"/>
</dbReference>
<keyword evidence="8" id="KW-0256">Endoplasmic reticulum</keyword>
<dbReference type="RefSeq" id="XP_032834595.1">
    <property type="nucleotide sequence ID" value="XM_032978704.1"/>
</dbReference>
<dbReference type="Pfam" id="PF23558">
    <property type="entry name" value="TPR_P4H"/>
    <property type="match status" value="2"/>
</dbReference>
<dbReference type="GO" id="GO:0005506">
    <property type="term" value="F:iron ion binding"/>
    <property type="evidence" value="ECO:0007669"/>
    <property type="project" value="InterPro"/>
</dbReference>
<dbReference type="KEGG" id="pmrn:116956856"/>
<accession>A0AAJ7UDY3</accession>
<keyword evidence="9" id="KW-0847">Vitamin C</keyword>
<evidence type="ECO:0000256" key="15">
    <source>
        <dbReference type="ARBA" id="ARBA00042979"/>
    </source>
</evidence>
<evidence type="ECO:0000313" key="20">
    <source>
        <dbReference type="Proteomes" id="UP001318040"/>
    </source>
</evidence>
<feature type="repeat" description="TPR" evidence="16">
    <location>
        <begin position="241"/>
        <end position="274"/>
    </location>
</feature>
<evidence type="ECO:0000256" key="6">
    <source>
        <dbReference type="ARBA" id="ARBA00022723"/>
    </source>
</evidence>
<evidence type="ECO:0000256" key="3">
    <source>
        <dbReference type="ARBA" id="ARBA00004319"/>
    </source>
</evidence>
<feature type="chain" id="PRO_5042530396" description="Prolyl 4-hydroxylase subunit alpha-1" evidence="18">
    <location>
        <begin position="17"/>
        <end position="603"/>
    </location>
</feature>
<dbReference type="EC" id="1.14.11.2" evidence="5"/>
<dbReference type="PANTHER" id="PTHR10869">
    <property type="entry name" value="PROLYL 4-HYDROXYLASE ALPHA SUBUNIT"/>
    <property type="match status" value="1"/>
</dbReference>
<keyword evidence="6" id="KW-0479">Metal-binding</keyword>
<evidence type="ECO:0000256" key="7">
    <source>
        <dbReference type="ARBA" id="ARBA00022803"/>
    </source>
</evidence>
<dbReference type="Gene3D" id="1.25.40.10">
    <property type="entry name" value="Tetratricopeptide repeat domain"/>
    <property type="match status" value="1"/>
</dbReference>
<dbReference type="PANTHER" id="PTHR10869:SF101">
    <property type="entry name" value="PROLYL 4-HYDROXYLASE SUBUNIT ALPHA-1"/>
    <property type="match status" value="1"/>
</dbReference>
<dbReference type="SUPFAM" id="SSF48452">
    <property type="entry name" value="TPR-like"/>
    <property type="match status" value="1"/>
</dbReference>
<comment type="function">
    <text evidence="2">Catalyzes the post-translational formation of 4-hydroxyproline in -Xaa-Pro-Gly- sequences in collagens and other proteins.</text>
</comment>
<dbReference type="InterPro" id="IPR019734">
    <property type="entry name" value="TPR_rpt"/>
</dbReference>
<evidence type="ECO:0000256" key="1">
    <source>
        <dbReference type="ARBA" id="ARBA00001961"/>
    </source>
</evidence>
<dbReference type="InterPro" id="IPR044862">
    <property type="entry name" value="Pro_4_hyd_alph_FE2OG_OXY"/>
</dbReference>
<dbReference type="AlphaFoldDB" id="A0AAJ7UDY3"/>
<evidence type="ECO:0000259" key="19">
    <source>
        <dbReference type="PROSITE" id="PS51471"/>
    </source>
</evidence>
<dbReference type="Pfam" id="PF13640">
    <property type="entry name" value="2OG-FeII_Oxy_3"/>
    <property type="match status" value="1"/>
</dbReference>
<comment type="cofactor">
    <cofactor evidence="1">
        <name>L-ascorbate</name>
        <dbReference type="ChEBI" id="CHEBI:38290"/>
    </cofactor>
</comment>
<evidence type="ECO:0000256" key="13">
    <source>
        <dbReference type="ARBA" id="ARBA00023180"/>
    </source>
</evidence>
<feature type="compositionally biased region" description="Low complexity" evidence="17">
    <location>
        <begin position="306"/>
        <end position="317"/>
    </location>
</feature>
<feature type="compositionally biased region" description="Acidic residues" evidence="17">
    <location>
        <begin position="332"/>
        <end position="351"/>
    </location>
</feature>